<evidence type="ECO:0000256" key="3">
    <source>
        <dbReference type="ARBA" id="ARBA00022989"/>
    </source>
</evidence>
<dbReference type="EMBL" id="JAGIQL010000118">
    <property type="protein sequence ID" value="MBP0460483.1"/>
    <property type="molecule type" value="Genomic_DNA"/>
</dbReference>
<keyword evidence="3 5" id="KW-1133">Transmembrane helix</keyword>
<evidence type="ECO:0000256" key="1">
    <source>
        <dbReference type="ARBA" id="ARBA00004141"/>
    </source>
</evidence>
<protein>
    <recommendedName>
        <fullName evidence="5">Transport permease protein</fullName>
    </recommendedName>
</protein>
<evidence type="ECO:0000256" key="6">
    <source>
        <dbReference type="SAM" id="MobiDB-lite"/>
    </source>
</evidence>
<gene>
    <name evidence="8" type="ORF">JFN87_23785</name>
</gene>
<feature type="compositionally biased region" description="Low complexity" evidence="6">
    <location>
        <begin position="1"/>
        <end position="42"/>
    </location>
</feature>
<feature type="domain" description="ABC transmembrane type-2" evidence="7">
    <location>
        <begin position="85"/>
        <end position="316"/>
    </location>
</feature>
<evidence type="ECO:0000313" key="8">
    <source>
        <dbReference type="EMBL" id="MBP0460483.1"/>
    </source>
</evidence>
<feature type="transmembrane region" description="Helical" evidence="5">
    <location>
        <begin position="90"/>
        <end position="111"/>
    </location>
</feature>
<evidence type="ECO:0000256" key="5">
    <source>
        <dbReference type="RuleBase" id="RU361157"/>
    </source>
</evidence>
<feature type="transmembrane region" description="Helical" evidence="5">
    <location>
        <begin position="123"/>
        <end position="145"/>
    </location>
</feature>
<proteinExistence type="inferred from homology"/>
<dbReference type="PROSITE" id="PS51012">
    <property type="entry name" value="ABC_TM2"/>
    <property type="match status" value="1"/>
</dbReference>
<comment type="caution">
    <text evidence="8">The sequence shown here is derived from an EMBL/GenBank/DDBJ whole genome shotgun (WGS) entry which is preliminary data.</text>
</comment>
<keyword evidence="4 5" id="KW-0472">Membrane</keyword>
<comment type="subcellular location">
    <subcellularLocation>
        <location evidence="5">Cell membrane</location>
        <topology evidence="5">Multi-pass membrane protein</topology>
    </subcellularLocation>
    <subcellularLocation>
        <location evidence="1">Membrane</location>
        <topology evidence="1">Multi-pass membrane protein</topology>
    </subcellularLocation>
</comment>
<organism evidence="8 9">
    <name type="scientific">Streptomyces montanisoli</name>
    <dbReference type="NCBI Taxonomy" id="2798581"/>
    <lineage>
        <taxon>Bacteria</taxon>
        <taxon>Bacillati</taxon>
        <taxon>Actinomycetota</taxon>
        <taxon>Actinomycetes</taxon>
        <taxon>Kitasatosporales</taxon>
        <taxon>Streptomycetaceae</taxon>
        <taxon>Streptomyces</taxon>
    </lineage>
</organism>
<comment type="similarity">
    <text evidence="5">Belongs to the ABC-2 integral membrane protein family.</text>
</comment>
<feature type="transmembrane region" description="Helical" evidence="5">
    <location>
        <begin position="200"/>
        <end position="226"/>
    </location>
</feature>
<keyword evidence="5" id="KW-0813">Transport</keyword>
<feature type="transmembrane region" description="Helical" evidence="5">
    <location>
        <begin position="233"/>
        <end position="253"/>
    </location>
</feature>
<evidence type="ECO:0000259" key="7">
    <source>
        <dbReference type="PROSITE" id="PS51012"/>
    </source>
</evidence>
<keyword evidence="2 5" id="KW-0812">Transmembrane</keyword>
<feature type="transmembrane region" description="Helical" evidence="5">
    <location>
        <begin position="291"/>
        <end position="310"/>
    </location>
</feature>
<sequence>MTATSTNGTGATAGAATDVTTGAAHAAGAEGGTAVDRGVPPQGSAPPGGPGARAGAEGRIGLRAHLRHIGALARRNALQIKQDPESMFDVLLMPIVFTVLFVYVFGGSVGASLGGDRHDYLNYVVPGLMAMMGMNIAMAVGTGMNDDFRKGVMDRFRTMPIARSSVLIAKIVVEVGRMIVATAILLGMGFALGMTVQTSVFGLLAAVGLSLLFGAALMWIFILLGLTMKTAQAVQGVAMIVLMPLQFGSSIFAPTKTMPGWLQAFTDYNPLSNLADAARGLVNGGPVAHSAWMTLAWAAGITLVMAPLAVRKFRDKT</sequence>
<evidence type="ECO:0000256" key="2">
    <source>
        <dbReference type="ARBA" id="ARBA00022692"/>
    </source>
</evidence>
<name>A0A940MGK4_9ACTN</name>
<dbReference type="RefSeq" id="WP_209343050.1">
    <property type="nucleotide sequence ID" value="NZ_JAGIQL010000118.1"/>
</dbReference>
<dbReference type="GO" id="GO:0005886">
    <property type="term" value="C:plasma membrane"/>
    <property type="evidence" value="ECO:0007669"/>
    <property type="project" value="UniProtKB-SubCell"/>
</dbReference>
<evidence type="ECO:0000313" key="9">
    <source>
        <dbReference type="Proteomes" id="UP000670475"/>
    </source>
</evidence>
<dbReference type="PANTHER" id="PTHR43229">
    <property type="entry name" value="NODULATION PROTEIN J"/>
    <property type="match status" value="1"/>
</dbReference>
<dbReference type="Proteomes" id="UP000670475">
    <property type="component" value="Unassembled WGS sequence"/>
</dbReference>
<dbReference type="PANTHER" id="PTHR43229:SF2">
    <property type="entry name" value="NODULATION PROTEIN J"/>
    <property type="match status" value="1"/>
</dbReference>
<accession>A0A940MGK4</accession>
<keyword evidence="9" id="KW-1185">Reference proteome</keyword>
<reference evidence="8" key="1">
    <citation type="submission" date="2021-03" db="EMBL/GenBank/DDBJ databases">
        <title>Whole genome sequence of Streptomyces bomunensis MMS17-BM035.</title>
        <authorList>
            <person name="Lee J.H."/>
        </authorList>
    </citation>
    <scope>NUCLEOTIDE SEQUENCE</scope>
    <source>
        <strain evidence="8">MMS17-BM035</strain>
    </source>
</reference>
<feature type="region of interest" description="Disordered" evidence="6">
    <location>
        <begin position="1"/>
        <end position="56"/>
    </location>
</feature>
<dbReference type="InterPro" id="IPR047817">
    <property type="entry name" value="ABC2_TM_bact-type"/>
</dbReference>
<keyword evidence="5" id="KW-1003">Cell membrane</keyword>
<evidence type="ECO:0000256" key="4">
    <source>
        <dbReference type="ARBA" id="ARBA00023136"/>
    </source>
</evidence>
<dbReference type="InterPro" id="IPR013525">
    <property type="entry name" value="ABC2_TM"/>
</dbReference>
<dbReference type="AlphaFoldDB" id="A0A940MGK4"/>
<dbReference type="GO" id="GO:0140359">
    <property type="term" value="F:ABC-type transporter activity"/>
    <property type="evidence" value="ECO:0007669"/>
    <property type="project" value="InterPro"/>
</dbReference>
<dbReference type="InterPro" id="IPR051784">
    <property type="entry name" value="Nod_factor_ABC_transporter"/>
</dbReference>
<dbReference type="Pfam" id="PF01061">
    <property type="entry name" value="ABC2_membrane"/>
    <property type="match status" value="1"/>
</dbReference>
<feature type="transmembrane region" description="Helical" evidence="5">
    <location>
        <begin position="166"/>
        <end position="194"/>
    </location>
</feature>